<organism evidence="3 4">
    <name type="scientific">Hyaloscypha variabilis (strain UAMH 11265 / GT02V1 / F)</name>
    <name type="common">Meliniomyces variabilis</name>
    <dbReference type="NCBI Taxonomy" id="1149755"/>
    <lineage>
        <taxon>Eukaryota</taxon>
        <taxon>Fungi</taxon>
        <taxon>Dikarya</taxon>
        <taxon>Ascomycota</taxon>
        <taxon>Pezizomycotina</taxon>
        <taxon>Leotiomycetes</taxon>
        <taxon>Helotiales</taxon>
        <taxon>Hyaloscyphaceae</taxon>
        <taxon>Hyaloscypha</taxon>
        <taxon>Hyaloscypha variabilis</taxon>
    </lineage>
</organism>
<dbReference type="OrthoDB" id="3559920at2759"/>
<evidence type="ECO:0008006" key="5">
    <source>
        <dbReference type="Google" id="ProtNLM"/>
    </source>
</evidence>
<feature type="signal peptide" evidence="2">
    <location>
        <begin position="1"/>
        <end position="16"/>
    </location>
</feature>
<keyword evidence="2" id="KW-0732">Signal</keyword>
<evidence type="ECO:0000313" key="3">
    <source>
        <dbReference type="EMBL" id="PMD30511.1"/>
    </source>
</evidence>
<dbReference type="AlphaFoldDB" id="A0A2J6QW75"/>
<name>A0A2J6QW75_HYAVF</name>
<reference evidence="3 4" key="1">
    <citation type="submission" date="2016-04" db="EMBL/GenBank/DDBJ databases">
        <title>A degradative enzymes factory behind the ericoid mycorrhizal symbiosis.</title>
        <authorList>
            <consortium name="DOE Joint Genome Institute"/>
            <person name="Martino E."/>
            <person name="Morin E."/>
            <person name="Grelet G."/>
            <person name="Kuo A."/>
            <person name="Kohler A."/>
            <person name="Daghino S."/>
            <person name="Barry K."/>
            <person name="Choi C."/>
            <person name="Cichocki N."/>
            <person name="Clum A."/>
            <person name="Copeland A."/>
            <person name="Hainaut M."/>
            <person name="Haridas S."/>
            <person name="Labutti K."/>
            <person name="Lindquist E."/>
            <person name="Lipzen A."/>
            <person name="Khouja H.-R."/>
            <person name="Murat C."/>
            <person name="Ohm R."/>
            <person name="Olson A."/>
            <person name="Spatafora J."/>
            <person name="Veneault-Fourrey C."/>
            <person name="Henrissat B."/>
            <person name="Grigoriev I."/>
            <person name="Martin F."/>
            <person name="Perotto S."/>
        </authorList>
    </citation>
    <scope>NUCLEOTIDE SEQUENCE [LARGE SCALE GENOMIC DNA]</scope>
    <source>
        <strain evidence="3 4">F</strain>
    </source>
</reference>
<feature type="transmembrane region" description="Helical" evidence="1">
    <location>
        <begin position="211"/>
        <end position="230"/>
    </location>
</feature>
<accession>A0A2J6QW75</accession>
<evidence type="ECO:0000256" key="1">
    <source>
        <dbReference type="SAM" id="Phobius"/>
    </source>
</evidence>
<dbReference type="EMBL" id="KZ613966">
    <property type="protein sequence ID" value="PMD30511.1"/>
    <property type="molecule type" value="Genomic_DNA"/>
</dbReference>
<keyword evidence="4" id="KW-1185">Reference proteome</keyword>
<evidence type="ECO:0000256" key="2">
    <source>
        <dbReference type="SAM" id="SignalP"/>
    </source>
</evidence>
<feature type="chain" id="PRO_5014460999" description="GPI anchored protein" evidence="2">
    <location>
        <begin position="17"/>
        <end position="231"/>
    </location>
</feature>
<evidence type="ECO:0000313" key="4">
    <source>
        <dbReference type="Proteomes" id="UP000235786"/>
    </source>
</evidence>
<protein>
    <recommendedName>
        <fullName evidence="5">GPI anchored protein</fullName>
    </recommendedName>
</protein>
<sequence length="231" mass="22935">MLWGIVLSFIATGVVADSAVSLFNPNPGVSLSAYEAGVTKGLTTYLLGCGNAASATGACDFTAPITLVEGTATYHVVITTPLPDGYTQTLTVDCPSGTAAGCSVTALNKAHVTTTVALNASYFEAGVVAFPTVASAGGLLYNGVPLPTASAYPTTTYASNTTAPTTYTYAPTATGGGSYSNSTITKGSSSKSPASTSTPAVATKSGAVSQYLGAQVVFALLVGACVVLLGW</sequence>
<proteinExistence type="predicted"/>
<keyword evidence="1" id="KW-0472">Membrane</keyword>
<dbReference type="Proteomes" id="UP000235786">
    <property type="component" value="Unassembled WGS sequence"/>
</dbReference>
<keyword evidence="1" id="KW-0812">Transmembrane</keyword>
<keyword evidence="1" id="KW-1133">Transmembrane helix</keyword>
<gene>
    <name evidence="3" type="ORF">L207DRAFT_537742</name>
</gene>